<reference evidence="3" key="2">
    <citation type="journal article" date="2017" name="Nat. Plants">
        <title>The Aegilops tauschii genome reveals multiple impacts of transposons.</title>
        <authorList>
            <person name="Zhao G."/>
            <person name="Zou C."/>
            <person name="Li K."/>
            <person name="Wang K."/>
            <person name="Li T."/>
            <person name="Gao L."/>
            <person name="Zhang X."/>
            <person name="Wang H."/>
            <person name="Yang Z."/>
            <person name="Liu X."/>
            <person name="Jiang W."/>
            <person name="Mao L."/>
            <person name="Kong X."/>
            <person name="Jiao Y."/>
            <person name="Jia J."/>
        </authorList>
    </citation>
    <scope>NUCLEOTIDE SEQUENCE [LARGE SCALE GENOMIC DNA]</scope>
    <source>
        <strain evidence="3">cv. AL8/78</strain>
    </source>
</reference>
<protein>
    <submittedName>
        <fullName evidence="2">Uncharacterized protein</fullName>
    </submittedName>
</protein>
<dbReference type="EnsemblPlants" id="AET0Gv20013500.3">
    <property type="protein sequence ID" value="AET0Gv20013500.3"/>
    <property type="gene ID" value="AET0Gv20013500"/>
</dbReference>
<dbReference type="EnsemblPlants" id="AET0Gv20013500.2">
    <property type="protein sequence ID" value="AET0Gv20013500.2"/>
    <property type="gene ID" value="AET0Gv20013500"/>
</dbReference>
<accession>A0A452XBX3</accession>
<proteinExistence type="predicted"/>
<name>A0A452XBX3_AEGTS</name>
<dbReference type="Proteomes" id="UP000015105">
    <property type="component" value="Unassembled WGS sequence"/>
</dbReference>
<reference evidence="3" key="1">
    <citation type="journal article" date="2014" name="Science">
        <title>Ancient hybridizations among the ancestral genomes of bread wheat.</title>
        <authorList>
            <consortium name="International Wheat Genome Sequencing Consortium,"/>
            <person name="Marcussen T."/>
            <person name="Sandve S.R."/>
            <person name="Heier L."/>
            <person name="Spannagl M."/>
            <person name="Pfeifer M."/>
            <person name="Jakobsen K.S."/>
            <person name="Wulff B.B."/>
            <person name="Steuernagel B."/>
            <person name="Mayer K.F."/>
            <person name="Olsen O.A."/>
        </authorList>
    </citation>
    <scope>NUCLEOTIDE SEQUENCE [LARGE SCALE GENOMIC DNA]</scope>
    <source>
        <strain evidence="3">cv. AL8/78</strain>
    </source>
</reference>
<evidence type="ECO:0000313" key="2">
    <source>
        <dbReference type="EnsemblPlants" id="AET0Gv20013500.2"/>
    </source>
</evidence>
<dbReference type="AlphaFoldDB" id="A0A452XBX3"/>
<dbReference type="Gramene" id="AET0Gv20013500.2">
    <property type="protein sequence ID" value="AET0Gv20013500.2"/>
    <property type="gene ID" value="AET0Gv20013500"/>
</dbReference>
<feature type="region of interest" description="Disordered" evidence="1">
    <location>
        <begin position="25"/>
        <end position="45"/>
    </location>
</feature>
<organism evidence="2 3">
    <name type="scientific">Aegilops tauschii subsp. strangulata</name>
    <name type="common">Goatgrass</name>
    <dbReference type="NCBI Taxonomy" id="200361"/>
    <lineage>
        <taxon>Eukaryota</taxon>
        <taxon>Viridiplantae</taxon>
        <taxon>Streptophyta</taxon>
        <taxon>Embryophyta</taxon>
        <taxon>Tracheophyta</taxon>
        <taxon>Spermatophyta</taxon>
        <taxon>Magnoliopsida</taxon>
        <taxon>Liliopsida</taxon>
        <taxon>Poales</taxon>
        <taxon>Poaceae</taxon>
        <taxon>BOP clade</taxon>
        <taxon>Pooideae</taxon>
        <taxon>Triticodae</taxon>
        <taxon>Triticeae</taxon>
        <taxon>Triticinae</taxon>
        <taxon>Aegilops</taxon>
    </lineage>
</organism>
<keyword evidence="3" id="KW-1185">Reference proteome</keyword>
<reference evidence="2" key="3">
    <citation type="submission" date="2019-03" db="UniProtKB">
        <authorList>
            <consortium name="EnsemblPlants"/>
        </authorList>
    </citation>
    <scope>IDENTIFICATION</scope>
</reference>
<evidence type="ECO:0000313" key="3">
    <source>
        <dbReference type="Proteomes" id="UP000015105"/>
    </source>
</evidence>
<sequence length="110" mass="12421">ASLCTQARRGGCYVISERRTAVAIPRRRDVDQRPRPRRDEGSTHRRMELYCVPSEIPGFHECAGSRDGEGRRSSGSWRWAEIRGVLCALKLLAAGQRGKIFCFLSCLIRS</sequence>
<dbReference type="Gramene" id="AET0Gv20013500.3">
    <property type="protein sequence ID" value="AET0Gv20013500.3"/>
    <property type="gene ID" value="AET0Gv20013500"/>
</dbReference>
<evidence type="ECO:0000256" key="1">
    <source>
        <dbReference type="SAM" id="MobiDB-lite"/>
    </source>
</evidence>